<dbReference type="InterPro" id="IPR002110">
    <property type="entry name" value="Ankyrin_rpt"/>
</dbReference>
<keyword evidence="2" id="KW-0040">ANK repeat</keyword>
<feature type="domain" description="Mitochondria-eating protein C-terminal" evidence="3">
    <location>
        <begin position="665"/>
        <end position="714"/>
    </location>
</feature>
<evidence type="ECO:0000313" key="5">
    <source>
        <dbReference type="Proteomes" id="UP000683360"/>
    </source>
</evidence>
<evidence type="ECO:0000256" key="1">
    <source>
        <dbReference type="ARBA" id="ARBA00022737"/>
    </source>
</evidence>
<dbReference type="OrthoDB" id="432281at2759"/>
<name>A0A8S3S9Z2_MYTED</name>
<dbReference type="EMBL" id="CAJPWZ010001436">
    <property type="protein sequence ID" value="CAG2215177.1"/>
    <property type="molecule type" value="Genomic_DNA"/>
</dbReference>
<comment type="caution">
    <text evidence="4">The sequence shown here is derived from an EMBL/GenBank/DDBJ whole genome shotgun (WGS) entry which is preliminary data.</text>
</comment>
<dbReference type="PANTHER" id="PTHR24198:SF165">
    <property type="entry name" value="ANKYRIN REPEAT-CONTAINING PROTEIN-RELATED"/>
    <property type="match status" value="1"/>
</dbReference>
<reference evidence="4" key="1">
    <citation type="submission" date="2021-03" db="EMBL/GenBank/DDBJ databases">
        <authorList>
            <person name="Bekaert M."/>
        </authorList>
    </citation>
    <scope>NUCLEOTIDE SEQUENCE</scope>
</reference>
<dbReference type="Pfam" id="PF16026">
    <property type="entry name" value="MIEAP"/>
    <property type="match status" value="1"/>
</dbReference>
<dbReference type="InterPro" id="IPR036770">
    <property type="entry name" value="Ankyrin_rpt-contain_sf"/>
</dbReference>
<accession>A0A8S3S9Z2</accession>
<keyword evidence="5" id="KW-1185">Reference proteome</keyword>
<dbReference type="AlphaFoldDB" id="A0A8S3S9Z2"/>
<protein>
    <recommendedName>
        <fullName evidence="3">Mitochondria-eating protein C-terminal domain-containing protein</fullName>
    </recommendedName>
</protein>
<sequence length="718" mass="82880">MKRGNKKENARGERKGIRKCHGLQISPCSLVKKPLKIILIRDVSNCNLYHHLTDTFNSKPKVQQDGAQLVYILSNYGIDINKQDEDGSTAFHQYLYDADFVHPDVVESFLRCNADVFVRNKEGRSIVDKLRQNSLPKNITDLCLRYMPGLWNAVETDDISTVRKLVNQWCKVDIYKEGKSLLQLALDKGTEDVIRIISGIKVSVALAHGVLAGDLQYVKRMTAGPEKYNVNFRNMGDRNATPLYYAACQNFTDLITFLPTLGARTDLCMTYREFDIPTYYSIMMEYPVVNAHTLKILLPKKPFSVDKMYYKGRNILFHCIDCDMHPDIIENILQQSSAEIVTQRIQDNMTARDYAVQENCDNAVNIIDKYVSLWCNNEEYSKQKQILLLHGYTAIPKILQEQVNEEEEDYSESVKGYITQIEDFHEAVEMCESEKVKDLMYCDKCKQLQTCLADSRIQAKGQPALHKAVLRKDMKTCCEIAEALVYQCKQKLDSVRDQFFRTALHYAYGMADGKEFVEILMDYGSSDFAVDKDGRSPLAFKDRQELPQMRDLLHYQLLQAIATQSIKLEYLVPYFRIVQAGQIIKELETPEPDPWSVRLQMPVVGYLIDCAHSQHKHLPVHMAEKLAVELNPIGHSNKSNHHHHESQSLLEIFDNHIKGHKLQEPVSKELVAYVEQCIDLIWYMCIQQPPMEIRWAVKGEKFNKEQFRFSGRKERNTE</sequence>
<dbReference type="PANTHER" id="PTHR24198">
    <property type="entry name" value="ANKYRIN REPEAT AND PROTEIN KINASE DOMAIN-CONTAINING PROTEIN"/>
    <property type="match status" value="1"/>
</dbReference>
<evidence type="ECO:0000313" key="4">
    <source>
        <dbReference type="EMBL" id="CAG2215177.1"/>
    </source>
</evidence>
<dbReference type="InterPro" id="IPR031981">
    <property type="entry name" value="MIEAP_C"/>
</dbReference>
<proteinExistence type="predicted"/>
<organism evidence="4 5">
    <name type="scientific">Mytilus edulis</name>
    <name type="common">Blue mussel</name>
    <dbReference type="NCBI Taxonomy" id="6550"/>
    <lineage>
        <taxon>Eukaryota</taxon>
        <taxon>Metazoa</taxon>
        <taxon>Spiralia</taxon>
        <taxon>Lophotrochozoa</taxon>
        <taxon>Mollusca</taxon>
        <taxon>Bivalvia</taxon>
        <taxon>Autobranchia</taxon>
        <taxon>Pteriomorphia</taxon>
        <taxon>Mytilida</taxon>
        <taxon>Mytiloidea</taxon>
        <taxon>Mytilidae</taxon>
        <taxon>Mytilinae</taxon>
        <taxon>Mytilus</taxon>
    </lineage>
</organism>
<dbReference type="Gene3D" id="1.25.40.20">
    <property type="entry name" value="Ankyrin repeat-containing domain"/>
    <property type="match status" value="3"/>
</dbReference>
<evidence type="ECO:0000259" key="3">
    <source>
        <dbReference type="Pfam" id="PF16026"/>
    </source>
</evidence>
<gene>
    <name evidence="4" type="ORF">MEDL_28979</name>
</gene>
<dbReference type="SMART" id="SM00248">
    <property type="entry name" value="ANK"/>
    <property type="match status" value="8"/>
</dbReference>
<dbReference type="SUPFAM" id="SSF48403">
    <property type="entry name" value="Ankyrin repeat"/>
    <property type="match status" value="2"/>
</dbReference>
<dbReference type="Proteomes" id="UP000683360">
    <property type="component" value="Unassembled WGS sequence"/>
</dbReference>
<evidence type="ECO:0000256" key="2">
    <source>
        <dbReference type="ARBA" id="ARBA00023043"/>
    </source>
</evidence>
<keyword evidence="1" id="KW-0677">Repeat</keyword>